<sequence>MLLAIKNTFFGIDIGNYKTKDRFLRYSSSSRTSRVYAVVRYCQLKVHNFNITLLVIHTIFKTWVSSCVISSNHPDLLWSANEKHLHISKITSCTDKRQHEELDLLSLIKIMRIGNEVTDNRPETERYNVDQASGINVLENIDAKIVHYDVRDGDGEVSDESLSLELGESTSSTGDESVNDSDLSDIPYFGVLN</sequence>
<feature type="compositionally biased region" description="Low complexity" evidence="1">
    <location>
        <begin position="160"/>
        <end position="174"/>
    </location>
</feature>
<dbReference type="Proteomes" id="UP001234178">
    <property type="component" value="Unassembled WGS sequence"/>
</dbReference>
<comment type="caution">
    <text evidence="2">The sequence shown here is derived from an EMBL/GenBank/DDBJ whole genome shotgun (WGS) entry which is preliminary data.</text>
</comment>
<dbReference type="EMBL" id="JAOYFB010000038">
    <property type="protein sequence ID" value="KAK4027847.1"/>
    <property type="molecule type" value="Genomic_DNA"/>
</dbReference>
<name>A0ABR0ARV3_9CRUS</name>
<evidence type="ECO:0000313" key="2">
    <source>
        <dbReference type="EMBL" id="KAK4027847.1"/>
    </source>
</evidence>
<protein>
    <submittedName>
        <fullName evidence="2">Uncharacterized protein</fullName>
    </submittedName>
</protein>
<evidence type="ECO:0000256" key="1">
    <source>
        <dbReference type="SAM" id="MobiDB-lite"/>
    </source>
</evidence>
<feature type="region of interest" description="Disordered" evidence="1">
    <location>
        <begin position="154"/>
        <end position="182"/>
    </location>
</feature>
<proteinExistence type="predicted"/>
<keyword evidence="3" id="KW-1185">Reference proteome</keyword>
<evidence type="ECO:0000313" key="3">
    <source>
        <dbReference type="Proteomes" id="UP001234178"/>
    </source>
</evidence>
<gene>
    <name evidence="2" type="ORF">OUZ56_016988</name>
</gene>
<reference evidence="2 3" key="1">
    <citation type="journal article" date="2023" name="Nucleic Acids Res.">
        <title>The hologenome of Daphnia magna reveals possible DNA methylation and microbiome-mediated evolution of the host genome.</title>
        <authorList>
            <person name="Chaturvedi A."/>
            <person name="Li X."/>
            <person name="Dhandapani V."/>
            <person name="Marshall H."/>
            <person name="Kissane S."/>
            <person name="Cuenca-Cambronero M."/>
            <person name="Asole G."/>
            <person name="Calvet F."/>
            <person name="Ruiz-Romero M."/>
            <person name="Marangio P."/>
            <person name="Guigo R."/>
            <person name="Rago D."/>
            <person name="Mirbahai L."/>
            <person name="Eastwood N."/>
            <person name="Colbourne J.K."/>
            <person name="Zhou J."/>
            <person name="Mallon E."/>
            <person name="Orsini L."/>
        </authorList>
    </citation>
    <scope>NUCLEOTIDE SEQUENCE [LARGE SCALE GENOMIC DNA]</scope>
    <source>
        <strain evidence="2">LRV0_1</strain>
    </source>
</reference>
<accession>A0ABR0ARV3</accession>
<organism evidence="2 3">
    <name type="scientific">Daphnia magna</name>
    <dbReference type="NCBI Taxonomy" id="35525"/>
    <lineage>
        <taxon>Eukaryota</taxon>
        <taxon>Metazoa</taxon>
        <taxon>Ecdysozoa</taxon>
        <taxon>Arthropoda</taxon>
        <taxon>Crustacea</taxon>
        <taxon>Branchiopoda</taxon>
        <taxon>Diplostraca</taxon>
        <taxon>Cladocera</taxon>
        <taxon>Anomopoda</taxon>
        <taxon>Daphniidae</taxon>
        <taxon>Daphnia</taxon>
    </lineage>
</organism>